<dbReference type="Pfam" id="PF08282">
    <property type="entry name" value="Hydrolase_3"/>
    <property type="match status" value="1"/>
</dbReference>
<keyword evidence="4 11" id="KW-0812">Transmembrane</keyword>
<dbReference type="InterPro" id="IPR050510">
    <property type="entry name" value="Cation_transp_ATPase_P-type"/>
</dbReference>
<dbReference type="Gene3D" id="1.20.1110.10">
    <property type="entry name" value="Calcium-transporting ATPase, transmembrane domain"/>
    <property type="match status" value="1"/>
</dbReference>
<dbReference type="Pfam" id="PF00122">
    <property type="entry name" value="E1-E2_ATPase"/>
    <property type="match status" value="1"/>
</dbReference>
<dbReference type="SFLD" id="SFLDS00003">
    <property type="entry name" value="Haloacid_Dehalogenase"/>
    <property type="match status" value="1"/>
</dbReference>
<feature type="transmembrane region" description="Helical" evidence="11">
    <location>
        <begin position="270"/>
        <end position="298"/>
    </location>
</feature>
<comment type="similarity">
    <text evidence="2">Belongs to the cation transport ATPase (P-type) (TC 3.A.3) family. Type IIA subfamily.</text>
</comment>
<evidence type="ECO:0000256" key="2">
    <source>
        <dbReference type="ARBA" id="ARBA00005675"/>
    </source>
</evidence>
<evidence type="ECO:0000313" key="13">
    <source>
        <dbReference type="EMBL" id="SIS68165.1"/>
    </source>
</evidence>
<dbReference type="InterPro" id="IPR006068">
    <property type="entry name" value="ATPase_P-typ_cation-transptr_C"/>
</dbReference>
<dbReference type="InterPro" id="IPR023214">
    <property type="entry name" value="HAD_sf"/>
</dbReference>
<dbReference type="InterPro" id="IPR004014">
    <property type="entry name" value="ATPase_P-typ_cation-transptr_N"/>
</dbReference>
<protein>
    <submittedName>
        <fullName evidence="13">Ca2+-transporting ATPase</fullName>
    </submittedName>
</protein>
<feature type="transmembrane region" description="Helical" evidence="11">
    <location>
        <begin position="247"/>
        <end position="264"/>
    </location>
</feature>
<dbReference type="InterPro" id="IPR036412">
    <property type="entry name" value="HAD-like_sf"/>
</dbReference>
<feature type="domain" description="Cation-transporting P-type ATPase N-terminal" evidence="12">
    <location>
        <begin position="5"/>
        <end position="78"/>
    </location>
</feature>
<feature type="transmembrane region" description="Helical" evidence="11">
    <location>
        <begin position="744"/>
        <end position="765"/>
    </location>
</feature>
<dbReference type="Gene3D" id="2.70.150.10">
    <property type="entry name" value="Calcium-transporting ATPase, cytoplasmic transduction domain A"/>
    <property type="match status" value="1"/>
</dbReference>
<dbReference type="GO" id="GO:0005524">
    <property type="term" value="F:ATP binding"/>
    <property type="evidence" value="ECO:0007669"/>
    <property type="project" value="UniProtKB-KW"/>
</dbReference>
<dbReference type="SMART" id="SM00831">
    <property type="entry name" value="Cation_ATPase_N"/>
    <property type="match status" value="1"/>
</dbReference>
<dbReference type="Gene3D" id="3.40.1110.10">
    <property type="entry name" value="Calcium-transporting ATPase, cytoplasmic domain N"/>
    <property type="match status" value="1"/>
</dbReference>
<keyword evidence="6" id="KW-0547">Nucleotide-binding</keyword>
<evidence type="ECO:0000256" key="6">
    <source>
        <dbReference type="ARBA" id="ARBA00022741"/>
    </source>
</evidence>
<evidence type="ECO:0000256" key="10">
    <source>
        <dbReference type="ARBA" id="ARBA00023136"/>
    </source>
</evidence>
<dbReference type="SFLD" id="SFLDG00002">
    <property type="entry name" value="C1.7:_P-type_atpase_like"/>
    <property type="match status" value="1"/>
</dbReference>
<evidence type="ECO:0000256" key="11">
    <source>
        <dbReference type="SAM" id="Phobius"/>
    </source>
</evidence>
<dbReference type="GO" id="GO:1902600">
    <property type="term" value="P:proton transmembrane transport"/>
    <property type="evidence" value="ECO:0007669"/>
    <property type="project" value="TreeGrafter"/>
</dbReference>
<reference evidence="14" key="1">
    <citation type="submission" date="2017-01" db="EMBL/GenBank/DDBJ databases">
        <authorList>
            <person name="Varghese N."/>
            <person name="Submissions S."/>
        </authorList>
    </citation>
    <scope>NUCLEOTIDE SEQUENCE [LARGE SCALE GENOMIC DNA]</scope>
    <source>
        <strain evidence="14">DSM 22306</strain>
    </source>
</reference>
<dbReference type="InterPro" id="IPR008250">
    <property type="entry name" value="ATPase_P-typ_transduc_dom_A_sf"/>
</dbReference>
<dbReference type="InterPro" id="IPR044492">
    <property type="entry name" value="P_typ_ATPase_HD_dom"/>
</dbReference>
<proteinExistence type="inferred from homology"/>
<dbReference type="InterPro" id="IPR023298">
    <property type="entry name" value="ATPase_P-typ_TM_dom_sf"/>
</dbReference>
<keyword evidence="3" id="KW-1003">Cell membrane</keyword>
<dbReference type="Pfam" id="PF00690">
    <property type="entry name" value="Cation_ATPase_N"/>
    <property type="match status" value="1"/>
</dbReference>
<evidence type="ECO:0000256" key="7">
    <source>
        <dbReference type="ARBA" id="ARBA00022840"/>
    </source>
</evidence>
<dbReference type="GO" id="GO:0005391">
    <property type="term" value="F:P-type sodium:potassium-exchanging transporter activity"/>
    <property type="evidence" value="ECO:0007669"/>
    <property type="project" value="TreeGrafter"/>
</dbReference>
<evidence type="ECO:0000256" key="9">
    <source>
        <dbReference type="ARBA" id="ARBA00022989"/>
    </source>
</evidence>
<dbReference type="GO" id="GO:0005886">
    <property type="term" value="C:plasma membrane"/>
    <property type="evidence" value="ECO:0007669"/>
    <property type="project" value="UniProtKB-SubCell"/>
</dbReference>
<dbReference type="GO" id="GO:1990573">
    <property type="term" value="P:potassium ion import across plasma membrane"/>
    <property type="evidence" value="ECO:0007669"/>
    <property type="project" value="TreeGrafter"/>
</dbReference>
<dbReference type="PRINTS" id="PR00119">
    <property type="entry name" value="CATATPASE"/>
</dbReference>
<keyword evidence="9 11" id="KW-1133">Transmembrane helix</keyword>
<dbReference type="GO" id="GO:0016887">
    <property type="term" value="F:ATP hydrolysis activity"/>
    <property type="evidence" value="ECO:0007669"/>
    <property type="project" value="InterPro"/>
</dbReference>
<organism evidence="13 14">
    <name type="scientific">Neptunomonas antarctica</name>
    <dbReference type="NCBI Taxonomy" id="619304"/>
    <lineage>
        <taxon>Bacteria</taxon>
        <taxon>Pseudomonadati</taxon>
        <taxon>Pseudomonadota</taxon>
        <taxon>Gammaproteobacteria</taxon>
        <taxon>Oceanospirillales</taxon>
        <taxon>Oceanospirillaceae</taxon>
        <taxon>Neptunomonas</taxon>
    </lineage>
</organism>
<dbReference type="STRING" id="619304.SAMN05421760_103185"/>
<evidence type="ECO:0000256" key="4">
    <source>
        <dbReference type="ARBA" id="ARBA00022692"/>
    </source>
</evidence>
<keyword evidence="7" id="KW-0067">ATP-binding</keyword>
<comment type="subcellular location">
    <subcellularLocation>
        <location evidence="1">Cell membrane</location>
        <topology evidence="1">Multi-pass membrane protein</topology>
    </subcellularLocation>
</comment>
<evidence type="ECO:0000259" key="12">
    <source>
        <dbReference type="SMART" id="SM00831"/>
    </source>
</evidence>
<evidence type="ECO:0000256" key="1">
    <source>
        <dbReference type="ARBA" id="ARBA00004651"/>
    </source>
</evidence>
<feature type="transmembrane region" description="Helical" evidence="11">
    <location>
        <begin position="83"/>
        <end position="103"/>
    </location>
</feature>
<dbReference type="Gene3D" id="3.40.50.1000">
    <property type="entry name" value="HAD superfamily/HAD-like"/>
    <property type="match status" value="1"/>
</dbReference>
<dbReference type="InterPro" id="IPR001757">
    <property type="entry name" value="P_typ_ATPase"/>
</dbReference>
<dbReference type="EMBL" id="FTOE01000003">
    <property type="protein sequence ID" value="SIS68165.1"/>
    <property type="molecule type" value="Genomic_DNA"/>
</dbReference>
<keyword evidence="8" id="KW-1278">Translocase</keyword>
<evidence type="ECO:0000256" key="3">
    <source>
        <dbReference type="ARBA" id="ARBA00022475"/>
    </source>
</evidence>
<dbReference type="PRINTS" id="PR00120">
    <property type="entry name" value="HATPASE"/>
</dbReference>
<evidence type="ECO:0000313" key="14">
    <source>
        <dbReference type="Proteomes" id="UP000185999"/>
    </source>
</evidence>
<feature type="transmembrane region" description="Helical" evidence="11">
    <location>
        <begin position="683"/>
        <end position="706"/>
    </location>
</feature>
<keyword evidence="5" id="KW-0479">Metal-binding</keyword>
<dbReference type="InterPro" id="IPR059000">
    <property type="entry name" value="ATPase_P-type_domA"/>
</dbReference>
<dbReference type="GO" id="GO:0036376">
    <property type="term" value="P:sodium ion export across plasma membrane"/>
    <property type="evidence" value="ECO:0007669"/>
    <property type="project" value="TreeGrafter"/>
</dbReference>
<keyword evidence="14" id="KW-1185">Reference proteome</keyword>
<dbReference type="InterPro" id="IPR018303">
    <property type="entry name" value="ATPase_P-typ_P_site"/>
</dbReference>
<dbReference type="AlphaFoldDB" id="A0A1N7L2T0"/>
<dbReference type="PANTHER" id="PTHR43294:SF20">
    <property type="entry name" value="P-TYPE ATPASE"/>
    <property type="match status" value="1"/>
</dbReference>
<dbReference type="GO" id="GO:0046872">
    <property type="term" value="F:metal ion binding"/>
    <property type="evidence" value="ECO:0007669"/>
    <property type="project" value="UniProtKB-KW"/>
</dbReference>
<keyword evidence="10 11" id="KW-0472">Membrane</keyword>
<dbReference type="SUPFAM" id="SSF81660">
    <property type="entry name" value="Metal cation-transporting ATPase, ATP-binding domain N"/>
    <property type="match status" value="1"/>
</dbReference>
<dbReference type="SUPFAM" id="SSF56784">
    <property type="entry name" value="HAD-like"/>
    <property type="match status" value="1"/>
</dbReference>
<dbReference type="GO" id="GO:0006883">
    <property type="term" value="P:intracellular sodium ion homeostasis"/>
    <property type="evidence" value="ECO:0007669"/>
    <property type="project" value="TreeGrafter"/>
</dbReference>
<dbReference type="Pfam" id="PF00689">
    <property type="entry name" value="Cation_ATPase_C"/>
    <property type="match status" value="1"/>
</dbReference>
<dbReference type="PROSITE" id="PS00154">
    <property type="entry name" value="ATPASE_E1_E2"/>
    <property type="match status" value="1"/>
</dbReference>
<dbReference type="GO" id="GO:0030007">
    <property type="term" value="P:intracellular potassium ion homeostasis"/>
    <property type="evidence" value="ECO:0007669"/>
    <property type="project" value="TreeGrafter"/>
</dbReference>
<dbReference type="FunFam" id="2.70.150.10:FF:000016">
    <property type="entry name" value="Calcium-transporting P-type ATPase putative"/>
    <property type="match status" value="1"/>
</dbReference>
<name>A0A1N7L2T0_9GAMM</name>
<feature type="transmembrane region" description="Helical" evidence="11">
    <location>
        <begin position="812"/>
        <end position="835"/>
    </location>
</feature>
<dbReference type="SFLD" id="SFLDF00027">
    <property type="entry name" value="p-type_atpase"/>
    <property type="match status" value="1"/>
</dbReference>
<dbReference type="FunFam" id="3.40.50.1000:FF:000028">
    <property type="entry name" value="Calcium-transporting P-type ATPase, putative"/>
    <property type="match status" value="1"/>
</dbReference>
<dbReference type="InterPro" id="IPR023299">
    <property type="entry name" value="ATPase_P-typ_cyto_dom_N"/>
</dbReference>
<dbReference type="RefSeq" id="WP_054340534.1">
    <property type="nucleotide sequence ID" value="NZ_FTOE01000003.1"/>
</dbReference>
<dbReference type="Pfam" id="PF13246">
    <property type="entry name" value="Cation_ATPase"/>
    <property type="match status" value="1"/>
</dbReference>
<feature type="transmembrane region" description="Helical" evidence="11">
    <location>
        <begin position="842"/>
        <end position="862"/>
    </location>
</feature>
<gene>
    <name evidence="13" type="ORF">SAMN05421760_103185</name>
</gene>
<dbReference type="SUPFAM" id="SSF81653">
    <property type="entry name" value="Calcium ATPase, transduction domain A"/>
    <property type="match status" value="1"/>
</dbReference>
<evidence type="ECO:0000256" key="5">
    <source>
        <dbReference type="ARBA" id="ARBA00022723"/>
    </source>
</evidence>
<dbReference type="NCBIfam" id="TIGR01494">
    <property type="entry name" value="ATPase_P-type"/>
    <property type="match status" value="3"/>
</dbReference>
<feature type="transmembrane region" description="Helical" evidence="11">
    <location>
        <begin position="58"/>
        <end position="77"/>
    </location>
</feature>
<dbReference type="OrthoDB" id="9814270at2"/>
<sequence>MRTLDYCHKTSAETLQLLETQAQGFSSEQATKKALIYGENTLPEARRRSLFNLIIKQFNDFMILILLAAAVISGFIGELQDTIAILVIVCLNAIIGAVQTFRAERAAAALKKMSASKAQVIRDNLIKQIDAAELVPGDIVILEAGNIVPADVRLLQTEELQIDESSLTGESIPAAKQSSALTDENRMLGDCNNIAFKSTVITHGRGNGVVVTTGLNTEIGQIATLLHPDKNTQTPLQQRLKLFGKHLALAILAICAVIFIAGLLQGQPLFTMLLTSISLAVAAMPEALPAVVTISLALGARKLIQNHTLVRNLPAVETLGSVTFICTDKTGTLTQNQMTAESFIAADRSPVFSSGSALQQALGQALALSNDVITNTATPAGEPTELALFTAALAFGFDKKPLELNMHRVAELAFDSERKQMTTLHKSSEGARGIVAYIKGAPEQVLKQCTHALSGQGERQDDFSSEAMLDTAEELASQGYRVIAFAQRLFDQLPDTIDHNIEQQLCFLGLVTLIDPPREEARAAVDDCKSAGITPVMITGDHSGTAMAIATRLGITNPTSTVMTGQALDTLSEDDFLRVVDTTTVYARVSPQQKLRIVEALQHKGQFVAMTGDGVNDAPALKRANIGIAMGGKGTDVAREAADMVLLDNNFASIVLAIKAGRRIFDNIRKFIKYTMSSNAGEIWTLFLAPLMGLPIPLLPIHILWINLVTDGLPGLAYTAEPAEKGVMQRPPRPPGENIFAHGMWQYIIFIGLLIGGISIAAQAWSIAQGQAYWQTMVFTVLTLSQLFHSLAVRSETTSLLSLGLFSNKPMLLAIGITILAQMAVIYVPAFNLVFHTQPLPLVDLLLCFAFSMLVLVVVEIQKAFLRRKRVS</sequence>
<dbReference type="Proteomes" id="UP000185999">
    <property type="component" value="Unassembled WGS sequence"/>
</dbReference>
<evidence type="ECO:0000256" key="8">
    <source>
        <dbReference type="ARBA" id="ARBA00022967"/>
    </source>
</evidence>
<accession>A0A1N7L2T0</accession>
<dbReference type="SUPFAM" id="SSF81665">
    <property type="entry name" value="Calcium ATPase, transmembrane domain M"/>
    <property type="match status" value="1"/>
</dbReference>
<dbReference type="PANTHER" id="PTHR43294">
    <property type="entry name" value="SODIUM/POTASSIUM-TRANSPORTING ATPASE SUBUNIT ALPHA"/>
    <property type="match status" value="1"/>
</dbReference>